<dbReference type="Pfam" id="PF07714">
    <property type="entry name" value="PK_Tyr_Ser-Thr"/>
    <property type="match status" value="1"/>
</dbReference>
<dbReference type="PROSITE" id="PS00109">
    <property type="entry name" value="PROTEIN_KINASE_TYR"/>
    <property type="match status" value="1"/>
</dbReference>
<keyword evidence="6" id="KW-1185">Reference proteome</keyword>
<evidence type="ECO:0000256" key="3">
    <source>
        <dbReference type="SAM" id="MobiDB-lite"/>
    </source>
</evidence>
<name>A0A5P1FFL7_ASPOF</name>
<keyword evidence="2" id="KW-0067">ATP-binding</keyword>
<accession>A0A5P1FFL7</accession>
<dbReference type="GO" id="GO:0004672">
    <property type="term" value="F:protein kinase activity"/>
    <property type="evidence" value="ECO:0007669"/>
    <property type="project" value="InterPro"/>
</dbReference>
<dbReference type="InterPro" id="IPR001245">
    <property type="entry name" value="Ser-Thr/Tyr_kinase_cat_dom"/>
</dbReference>
<feature type="compositionally biased region" description="Pro residues" evidence="3">
    <location>
        <begin position="155"/>
        <end position="165"/>
    </location>
</feature>
<feature type="compositionally biased region" description="Low complexity" evidence="3">
    <location>
        <begin position="88"/>
        <end position="100"/>
    </location>
</feature>
<dbReference type="PANTHER" id="PTHR46008">
    <property type="entry name" value="LEAF RUST 10 DISEASE-RESISTANCE LOCUS RECEPTOR-LIKE PROTEIN KINASE-LIKE 1.4"/>
    <property type="match status" value="1"/>
</dbReference>
<keyword evidence="1" id="KW-0547">Nucleotide-binding</keyword>
<evidence type="ECO:0000259" key="4">
    <source>
        <dbReference type="PROSITE" id="PS50011"/>
    </source>
</evidence>
<dbReference type="PANTHER" id="PTHR46008:SF18">
    <property type="entry name" value="PROTEIN KINASE DOMAIN-CONTAINING PROTEIN"/>
    <property type="match status" value="1"/>
</dbReference>
<feature type="domain" description="Protein kinase" evidence="4">
    <location>
        <begin position="185"/>
        <end position="518"/>
    </location>
</feature>
<evidence type="ECO:0000313" key="6">
    <source>
        <dbReference type="Proteomes" id="UP000243459"/>
    </source>
</evidence>
<dbReference type="InterPro" id="IPR011009">
    <property type="entry name" value="Kinase-like_dom_sf"/>
</dbReference>
<feature type="compositionally biased region" description="Pro residues" evidence="3">
    <location>
        <begin position="101"/>
        <end position="112"/>
    </location>
</feature>
<dbReference type="PROSITE" id="PS50011">
    <property type="entry name" value="PROTEIN_KINASE_DOM"/>
    <property type="match status" value="1"/>
</dbReference>
<protein>
    <recommendedName>
        <fullName evidence="4">Protein kinase domain-containing protein</fullName>
    </recommendedName>
</protein>
<evidence type="ECO:0000256" key="1">
    <source>
        <dbReference type="ARBA" id="ARBA00022741"/>
    </source>
</evidence>
<evidence type="ECO:0000313" key="5">
    <source>
        <dbReference type="EMBL" id="ONK75350.1"/>
    </source>
</evidence>
<dbReference type="GO" id="GO:0005524">
    <property type="term" value="F:ATP binding"/>
    <property type="evidence" value="ECO:0007669"/>
    <property type="project" value="UniProtKB-KW"/>
</dbReference>
<feature type="compositionally biased region" description="Low complexity" evidence="3">
    <location>
        <begin position="1"/>
        <end position="40"/>
    </location>
</feature>
<dbReference type="InterPro" id="IPR008266">
    <property type="entry name" value="Tyr_kinase_AS"/>
</dbReference>
<dbReference type="Gene3D" id="1.10.510.10">
    <property type="entry name" value="Transferase(Phosphotransferase) domain 1"/>
    <property type="match status" value="1"/>
</dbReference>
<dbReference type="Gramene" id="ONK75350">
    <property type="protein sequence ID" value="ONK75350"/>
    <property type="gene ID" value="A4U43_C03F15920"/>
</dbReference>
<sequence length="522" mass="57039">MPLLSSSFLLPPLTPRSASPSPQPISTTCSPSPPAAAALPSLPPTAYHPSRTSPTAWQPPLLPVRCSSPALPPLHQLLPFHPPSLAHPTRTSSPSHSLTSLPPPPPVVPPLPSHTLSTSPPPFRSLSDRCPSLASLCRPQPPHLLQTSPLSSPVSSPPSPPVPPCGPNLRSQAAPANDLQRAVRVLLQLRISPSPMGPLRRRPTTPAAPTCRPRRGRRLAVRRGGDTGWRRDRWRSFLTRASDSPAGLQLRAAEIGAPNGFDPRRKIGDRWVGYGVLALQPRRRLDRRRSEASPPAPLLPHQIFLYESFDSVLFEAAQPLFGFTERSLTWPVRVDVALQTASALEYLHFALKPPVVHRDITSSNIFVERDMRIKVGDFGLSRLLSLPDPNCSSGSSTEYVCCTGPQGTPGYLDPEYHRSFRLTEKSDVYSFGVVLLELVTGMKAVDLRRDKREVSLAEFVVSKIQVGALHEVVDPILVRGGNVMESIEAVAELAFRCVAGEKDDRPNAREVVEELKRIRGLI</sequence>
<dbReference type="AlphaFoldDB" id="A0A5P1FFL7"/>
<feature type="region of interest" description="Disordered" evidence="3">
    <location>
        <begin position="1"/>
        <end position="62"/>
    </location>
</feature>
<proteinExistence type="predicted"/>
<evidence type="ECO:0000256" key="2">
    <source>
        <dbReference type="ARBA" id="ARBA00022840"/>
    </source>
</evidence>
<dbReference type="SUPFAM" id="SSF56112">
    <property type="entry name" value="Protein kinase-like (PK-like)"/>
    <property type="match status" value="1"/>
</dbReference>
<organism evidence="5 6">
    <name type="scientific">Asparagus officinalis</name>
    <name type="common">Garden asparagus</name>
    <dbReference type="NCBI Taxonomy" id="4686"/>
    <lineage>
        <taxon>Eukaryota</taxon>
        <taxon>Viridiplantae</taxon>
        <taxon>Streptophyta</taxon>
        <taxon>Embryophyta</taxon>
        <taxon>Tracheophyta</taxon>
        <taxon>Spermatophyta</taxon>
        <taxon>Magnoliopsida</taxon>
        <taxon>Liliopsida</taxon>
        <taxon>Asparagales</taxon>
        <taxon>Asparagaceae</taxon>
        <taxon>Asparagoideae</taxon>
        <taxon>Asparagus</taxon>
    </lineage>
</organism>
<dbReference type="Proteomes" id="UP000243459">
    <property type="component" value="Chromosome 3"/>
</dbReference>
<reference evidence="6" key="1">
    <citation type="journal article" date="2017" name="Nat. Commun.">
        <title>The asparagus genome sheds light on the origin and evolution of a young Y chromosome.</title>
        <authorList>
            <person name="Harkess A."/>
            <person name="Zhou J."/>
            <person name="Xu C."/>
            <person name="Bowers J.E."/>
            <person name="Van der Hulst R."/>
            <person name="Ayyampalayam S."/>
            <person name="Mercati F."/>
            <person name="Riccardi P."/>
            <person name="McKain M.R."/>
            <person name="Kakrana A."/>
            <person name="Tang H."/>
            <person name="Ray J."/>
            <person name="Groenendijk J."/>
            <person name="Arikit S."/>
            <person name="Mathioni S.M."/>
            <person name="Nakano M."/>
            <person name="Shan H."/>
            <person name="Telgmann-Rauber A."/>
            <person name="Kanno A."/>
            <person name="Yue Z."/>
            <person name="Chen H."/>
            <person name="Li W."/>
            <person name="Chen Y."/>
            <person name="Xu X."/>
            <person name="Zhang Y."/>
            <person name="Luo S."/>
            <person name="Chen H."/>
            <person name="Gao J."/>
            <person name="Mao Z."/>
            <person name="Pires J.C."/>
            <person name="Luo M."/>
            <person name="Kudrna D."/>
            <person name="Wing R.A."/>
            <person name="Meyers B.C."/>
            <person name="Yi K."/>
            <person name="Kong H."/>
            <person name="Lavrijsen P."/>
            <person name="Sunseri F."/>
            <person name="Falavigna A."/>
            <person name="Ye Y."/>
            <person name="Leebens-Mack J.H."/>
            <person name="Chen G."/>
        </authorList>
    </citation>
    <scope>NUCLEOTIDE SEQUENCE [LARGE SCALE GENOMIC DNA]</scope>
    <source>
        <strain evidence="6">cv. DH0086</strain>
    </source>
</reference>
<dbReference type="InterPro" id="IPR000719">
    <property type="entry name" value="Prot_kinase_dom"/>
</dbReference>
<gene>
    <name evidence="5" type="ORF">A4U43_C03F15920</name>
</gene>
<feature type="region of interest" description="Disordered" evidence="3">
    <location>
        <begin position="82"/>
        <end position="165"/>
    </location>
</feature>
<dbReference type="EMBL" id="CM007383">
    <property type="protein sequence ID" value="ONK75350.1"/>
    <property type="molecule type" value="Genomic_DNA"/>
</dbReference>
<feature type="region of interest" description="Disordered" evidence="3">
    <location>
        <begin position="194"/>
        <end position="214"/>
    </location>
</feature>